<comment type="caution">
    <text evidence="2">The sequence shown here is derived from an EMBL/GenBank/DDBJ whole genome shotgun (WGS) entry which is preliminary data.</text>
</comment>
<feature type="non-terminal residue" evidence="2">
    <location>
        <position position="120"/>
    </location>
</feature>
<gene>
    <name evidence="2" type="ORF">WJX84_008711</name>
</gene>
<keyword evidence="3" id="KW-1185">Reference proteome</keyword>
<protein>
    <submittedName>
        <fullName evidence="2">Uncharacterized protein</fullName>
    </submittedName>
</protein>
<evidence type="ECO:0000313" key="3">
    <source>
        <dbReference type="Proteomes" id="UP001485043"/>
    </source>
</evidence>
<evidence type="ECO:0000256" key="1">
    <source>
        <dbReference type="SAM" id="MobiDB-lite"/>
    </source>
</evidence>
<feature type="region of interest" description="Disordered" evidence="1">
    <location>
        <begin position="82"/>
        <end position="120"/>
    </location>
</feature>
<dbReference type="EMBL" id="JALJOV010001779">
    <property type="protein sequence ID" value="KAK9840908.1"/>
    <property type="molecule type" value="Genomic_DNA"/>
</dbReference>
<sequence>MGSAEELAAVKQQILELGPPEVWPDIDKAALLAHMATSPTAPPLLYNLQPPMFENTARQMLQQLRPHDPTWFDKLMDLLEDEPLEDEGKQSRSQPATGGRIPKHVHQWNSLDGHISQPEG</sequence>
<dbReference type="Proteomes" id="UP001485043">
    <property type="component" value="Unassembled WGS sequence"/>
</dbReference>
<proteinExistence type="predicted"/>
<evidence type="ECO:0000313" key="2">
    <source>
        <dbReference type="EMBL" id="KAK9840908.1"/>
    </source>
</evidence>
<name>A0AAW1S3Z6_9CHLO</name>
<accession>A0AAW1S3Z6</accession>
<reference evidence="2 3" key="1">
    <citation type="journal article" date="2024" name="Nat. Commun.">
        <title>Phylogenomics reveals the evolutionary origins of lichenization in chlorophyte algae.</title>
        <authorList>
            <person name="Puginier C."/>
            <person name="Libourel C."/>
            <person name="Otte J."/>
            <person name="Skaloud P."/>
            <person name="Haon M."/>
            <person name="Grisel S."/>
            <person name="Petersen M."/>
            <person name="Berrin J.G."/>
            <person name="Delaux P.M."/>
            <person name="Dal Grande F."/>
            <person name="Keller J."/>
        </authorList>
    </citation>
    <scope>NUCLEOTIDE SEQUENCE [LARGE SCALE GENOMIC DNA]</scope>
    <source>
        <strain evidence="2 3">SAG 2523</strain>
    </source>
</reference>
<organism evidence="2 3">
    <name type="scientific">Apatococcus fuscideae</name>
    <dbReference type="NCBI Taxonomy" id="2026836"/>
    <lineage>
        <taxon>Eukaryota</taxon>
        <taxon>Viridiplantae</taxon>
        <taxon>Chlorophyta</taxon>
        <taxon>core chlorophytes</taxon>
        <taxon>Trebouxiophyceae</taxon>
        <taxon>Chlorellales</taxon>
        <taxon>Chlorellaceae</taxon>
        <taxon>Apatococcus</taxon>
    </lineage>
</organism>
<dbReference type="AlphaFoldDB" id="A0AAW1S3Z6"/>